<name>H1YZF1_9EURY</name>
<dbReference type="GO" id="GO:0046933">
    <property type="term" value="F:proton-transporting ATP synthase activity, rotational mechanism"/>
    <property type="evidence" value="ECO:0007669"/>
    <property type="project" value="UniProtKB-UniRule"/>
</dbReference>
<dbReference type="STRING" id="937775.Metlim_1971"/>
<feature type="coiled-coil region" evidence="9">
    <location>
        <begin position="7"/>
        <end position="42"/>
    </location>
</feature>
<sequence length="194" mass="22044">MSSEAIIEEIRREAEERVAAVRKETEERKKAIREEAEKEAKAGYNAVMKAGLKEIRDEKRRQISLANMQAREIVRKAKEKGIANCFFEAERRISEISSSGNYPSVLALLINEAKLEAGDSRIAAAVRREDRELITALIPDINGLDLSDEETRDAGVVVYADEGSIRIDQTFSERMKRMKKKLAHDTAMMLYDRL</sequence>
<dbReference type="HOGENOM" id="CLU_1399759_0_0_2"/>
<accession>H1YZF1</accession>
<evidence type="ECO:0000256" key="7">
    <source>
        <dbReference type="ARBA" id="ARBA00023310"/>
    </source>
</evidence>
<organism evidence="10 11">
    <name type="scientific">Methanoplanus limicola DSM 2279</name>
    <dbReference type="NCBI Taxonomy" id="937775"/>
    <lineage>
        <taxon>Archaea</taxon>
        <taxon>Methanobacteriati</taxon>
        <taxon>Methanobacteriota</taxon>
        <taxon>Stenosarchaea group</taxon>
        <taxon>Methanomicrobia</taxon>
        <taxon>Methanomicrobiales</taxon>
        <taxon>Methanomicrobiaceae</taxon>
        <taxon>Methanoplanus</taxon>
    </lineage>
</organism>
<keyword evidence="9" id="KW-0175">Coiled coil</keyword>
<keyword evidence="11" id="KW-1185">Reference proteome</keyword>
<dbReference type="HAMAP" id="MF_00311">
    <property type="entry name" value="ATP_synth_E_arch"/>
    <property type="match status" value="1"/>
</dbReference>
<dbReference type="GO" id="GO:0033178">
    <property type="term" value="C:proton-transporting two-sector ATPase complex, catalytic domain"/>
    <property type="evidence" value="ECO:0007669"/>
    <property type="project" value="InterPro"/>
</dbReference>
<dbReference type="Proteomes" id="UP000005741">
    <property type="component" value="Chromosome"/>
</dbReference>
<evidence type="ECO:0000256" key="5">
    <source>
        <dbReference type="ARBA" id="ARBA00023065"/>
    </source>
</evidence>
<evidence type="ECO:0000256" key="4">
    <source>
        <dbReference type="ARBA" id="ARBA00022781"/>
    </source>
</evidence>
<evidence type="ECO:0000256" key="9">
    <source>
        <dbReference type="SAM" id="Coils"/>
    </source>
</evidence>
<dbReference type="GO" id="GO:0005524">
    <property type="term" value="F:ATP binding"/>
    <property type="evidence" value="ECO:0007669"/>
    <property type="project" value="UniProtKB-UniRule"/>
</dbReference>
<keyword evidence="5 8" id="KW-0406">Ion transport</keyword>
<evidence type="ECO:0000256" key="1">
    <source>
        <dbReference type="ARBA" id="ARBA00005901"/>
    </source>
</evidence>
<dbReference type="InterPro" id="IPR038495">
    <property type="entry name" value="ATPase_E_C"/>
</dbReference>
<evidence type="ECO:0000313" key="10">
    <source>
        <dbReference type="EMBL" id="EHQ36060.1"/>
    </source>
</evidence>
<comment type="function">
    <text evidence="8">Component of the A-type ATP synthase that produces ATP from ADP in the presence of a proton gradient across the membrane.</text>
</comment>
<dbReference type="GO" id="GO:0005886">
    <property type="term" value="C:plasma membrane"/>
    <property type="evidence" value="ECO:0007669"/>
    <property type="project" value="UniProtKB-SubCell"/>
</dbReference>
<dbReference type="GO" id="GO:0046961">
    <property type="term" value="F:proton-transporting ATPase activity, rotational mechanism"/>
    <property type="evidence" value="ECO:0007669"/>
    <property type="project" value="InterPro"/>
</dbReference>
<dbReference type="Pfam" id="PF01991">
    <property type="entry name" value="vATP-synt_E"/>
    <property type="match status" value="1"/>
</dbReference>
<dbReference type="EMBL" id="CM001436">
    <property type="protein sequence ID" value="EHQ36060.1"/>
    <property type="molecule type" value="Genomic_DNA"/>
</dbReference>
<reference evidence="10 11" key="1">
    <citation type="submission" date="2011-10" db="EMBL/GenBank/DDBJ databases">
        <title>The Improved High-Quality Draft genome of Methanoplanus limicola DSM 2279.</title>
        <authorList>
            <consortium name="US DOE Joint Genome Institute (JGI-PGF)"/>
            <person name="Lucas S."/>
            <person name="Copeland A."/>
            <person name="Lapidus A."/>
            <person name="Glavina del Rio T."/>
            <person name="Dalin E."/>
            <person name="Tice H."/>
            <person name="Bruce D."/>
            <person name="Goodwin L."/>
            <person name="Pitluck S."/>
            <person name="Peters L."/>
            <person name="Mikhailova N."/>
            <person name="Lu M."/>
            <person name="Kyrpides N."/>
            <person name="Mavromatis K."/>
            <person name="Ivanova N."/>
            <person name="Markowitz V."/>
            <person name="Cheng J.-F."/>
            <person name="Hugenholtz P."/>
            <person name="Woyke T."/>
            <person name="Wu D."/>
            <person name="Wirth R."/>
            <person name="Brambilla E.-M."/>
            <person name="Klenk H.-P."/>
            <person name="Eisen J.A."/>
        </authorList>
    </citation>
    <scope>NUCLEOTIDE SEQUENCE [LARGE SCALE GENOMIC DNA]</scope>
    <source>
        <strain evidence="10 11">DSM 2279</strain>
    </source>
</reference>
<dbReference type="SUPFAM" id="SSF160527">
    <property type="entry name" value="V-type ATPase subunit E-like"/>
    <property type="match status" value="1"/>
</dbReference>
<gene>
    <name evidence="8" type="primary">atpE</name>
    <name evidence="10" type="ORF">Metlim_1971</name>
</gene>
<dbReference type="OrthoDB" id="4691at2157"/>
<comment type="subunit">
    <text evidence="8">Has multiple subunits with at least A(3), B(3), C, D, E, F, H, I and proteolipid K(x).</text>
</comment>
<proteinExistence type="inferred from homology"/>
<evidence type="ECO:0000256" key="8">
    <source>
        <dbReference type="HAMAP-Rule" id="MF_00311"/>
    </source>
</evidence>
<comment type="subcellular location">
    <subcellularLocation>
        <location evidence="8">Cell membrane</location>
        <topology evidence="8">Peripheral membrane protein</topology>
    </subcellularLocation>
</comment>
<keyword evidence="7 8" id="KW-0066">ATP synthesis</keyword>
<keyword evidence="2 8" id="KW-0813">Transport</keyword>
<keyword evidence="3 8" id="KW-1003">Cell membrane</keyword>
<keyword evidence="6 8" id="KW-0472">Membrane</keyword>
<dbReference type="GO" id="GO:0042777">
    <property type="term" value="P:proton motive force-driven plasma membrane ATP synthesis"/>
    <property type="evidence" value="ECO:0007669"/>
    <property type="project" value="UniProtKB-UniRule"/>
</dbReference>
<evidence type="ECO:0000256" key="3">
    <source>
        <dbReference type="ARBA" id="ARBA00022475"/>
    </source>
</evidence>
<evidence type="ECO:0000256" key="6">
    <source>
        <dbReference type="ARBA" id="ARBA00023136"/>
    </source>
</evidence>
<dbReference type="InParanoid" id="H1YZF1"/>
<dbReference type="AlphaFoldDB" id="H1YZF1"/>
<dbReference type="InterPro" id="IPR002842">
    <property type="entry name" value="ATPase_V1_Esu"/>
</dbReference>
<keyword evidence="4 8" id="KW-0375">Hydrogen ion transport</keyword>
<comment type="similarity">
    <text evidence="1 8">Belongs to the V-ATPase E subunit family.</text>
</comment>
<evidence type="ECO:0000313" key="11">
    <source>
        <dbReference type="Proteomes" id="UP000005741"/>
    </source>
</evidence>
<evidence type="ECO:0000256" key="2">
    <source>
        <dbReference type="ARBA" id="ARBA00022448"/>
    </source>
</evidence>
<protein>
    <recommendedName>
        <fullName evidence="8">A-type ATP synthase subunit E</fullName>
    </recommendedName>
</protein>
<dbReference type="RefSeq" id="WP_004078233.1">
    <property type="nucleotide sequence ID" value="NZ_CM001436.1"/>
</dbReference>
<dbReference type="Gene3D" id="3.30.2320.30">
    <property type="entry name" value="ATP synthase, E subunit, C-terminal"/>
    <property type="match status" value="1"/>
</dbReference>
<dbReference type="Gene3D" id="1.20.5.620">
    <property type="entry name" value="F1F0 ATP synthase subunit B, membrane domain"/>
    <property type="match status" value="1"/>
</dbReference>